<dbReference type="PANTHER" id="PTHR13130:SF4">
    <property type="entry name" value="MEDIATOR OF RNA POLYMERASE II TRANSCRIPTION SUBUNIT 27"/>
    <property type="match status" value="1"/>
</dbReference>
<feature type="region of interest" description="Disordered" evidence="6">
    <location>
        <begin position="333"/>
        <end position="357"/>
    </location>
</feature>
<gene>
    <name evidence="7" type="ORF">KC19_7G091600</name>
</gene>
<dbReference type="EMBL" id="CM026428">
    <property type="protein sequence ID" value="KAG0566838.1"/>
    <property type="molecule type" value="Genomic_DNA"/>
</dbReference>
<dbReference type="GO" id="GO:0003713">
    <property type="term" value="F:transcription coactivator activity"/>
    <property type="evidence" value="ECO:0007669"/>
    <property type="project" value="TreeGrafter"/>
</dbReference>
<name>A0A8T0H997_CERPU</name>
<evidence type="ECO:0000256" key="3">
    <source>
        <dbReference type="ARBA" id="ARBA00023015"/>
    </source>
</evidence>
<evidence type="ECO:0000256" key="6">
    <source>
        <dbReference type="SAM" id="MobiDB-lite"/>
    </source>
</evidence>
<evidence type="ECO:0008006" key="9">
    <source>
        <dbReference type="Google" id="ProtNLM"/>
    </source>
</evidence>
<organism evidence="7 8">
    <name type="scientific">Ceratodon purpureus</name>
    <name type="common">Fire moss</name>
    <name type="synonym">Dicranum purpureum</name>
    <dbReference type="NCBI Taxonomy" id="3225"/>
    <lineage>
        <taxon>Eukaryota</taxon>
        <taxon>Viridiplantae</taxon>
        <taxon>Streptophyta</taxon>
        <taxon>Embryophyta</taxon>
        <taxon>Bryophyta</taxon>
        <taxon>Bryophytina</taxon>
        <taxon>Bryopsida</taxon>
        <taxon>Dicranidae</taxon>
        <taxon>Pseudoditrichales</taxon>
        <taxon>Ditrichaceae</taxon>
        <taxon>Ceratodon</taxon>
    </lineage>
</organism>
<evidence type="ECO:0000313" key="7">
    <source>
        <dbReference type="EMBL" id="KAG0566838.1"/>
    </source>
</evidence>
<dbReference type="GO" id="GO:0016592">
    <property type="term" value="C:mediator complex"/>
    <property type="evidence" value="ECO:0007669"/>
    <property type="project" value="InterPro"/>
</dbReference>
<comment type="caution">
    <text evidence="7">The sequence shown here is derived from an EMBL/GenBank/DDBJ whole genome shotgun (WGS) entry which is preliminary data.</text>
</comment>
<dbReference type="InterPro" id="IPR021627">
    <property type="entry name" value="Mediator_Med27"/>
</dbReference>
<dbReference type="PANTHER" id="PTHR13130">
    <property type="entry name" value="34 KDA TRANSCRIPTIONAL CO-ACTIVATOR-RELATED"/>
    <property type="match status" value="1"/>
</dbReference>
<evidence type="ECO:0000256" key="5">
    <source>
        <dbReference type="ARBA" id="ARBA00023242"/>
    </source>
</evidence>
<accession>A0A8T0H997</accession>
<comment type="similarity">
    <text evidence="2">Belongs to the Mediator complex subunit 27 family.</text>
</comment>
<keyword evidence="4" id="KW-0804">Transcription</keyword>
<protein>
    <recommendedName>
        <fullName evidence="9">Mediator of RNA polymerase II transcription subunit 27</fullName>
    </recommendedName>
</protein>
<keyword evidence="5" id="KW-0539">Nucleus</keyword>
<proteinExistence type="inferred from homology"/>
<feature type="region of interest" description="Disordered" evidence="6">
    <location>
        <begin position="473"/>
        <end position="497"/>
    </location>
</feature>
<comment type="subcellular location">
    <subcellularLocation>
        <location evidence="1">Nucleus</location>
    </subcellularLocation>
</comment>
<dbReference type="Proteomes" id="UP000822688">
    <property type="component" value="Chromosome 7"/>
</dbReference>
<keyword evidence="3" id="KW-0805">Transcription regulation</keyword>
<feature type="compositionally biased region" description="Low complexity" evidence="6">
    <location>
        <begin position="55"/>
        <end position="64"/>
    </location>
</feature>
<evidence type="ECO:0000256" key="2">
    <source>
        <dbReference type="ARBA" id="ARBA00008048"/>
    </source>
</evidence>
<reference evidence="7" key="1">
    <citation type="submission" date="2020-06" db="EMBL/GenBank/DDBJ databases">
        <title>WGS assembly of Ceratodon purpureus strain R40.</title>
        <authorList>
            <person name="Carey S.B."/>
            <person name="Jenkins J."/>
            <person name="Shu S."/>
            <person name="Lovell J.T."/>
            <person name="Sreedasyam A."/>
            <person name="Maumus F."/>
            <person name="Tiley G.P."/>
            <person name="Fernandez-Pozo N."/>
            <person name="Barry K."/>
            <person name="Chen C."/>
            <person name="Wang M."/>
            <person name="Lipzen A."/>
            <person name="Daum C."/>
            <person name="Saski C.A."/>
            <person name="Payton A.C."/>
            <person name="Mcbreen J.C."/>
            <person name="Conrad R.E."/>
            <person name="Kollar L.M."/>
            <person name="Olsson S."/>
            <person name="Huttunen S."/>
            <person name="Landis J.B."/>
            <person name="Wickett N.J."/>
            <person name="Johnson M.G."/>
            <person name="Rensing S.A."/>
            <person name="Grimwood J."/>
            <person name="Schmutz J."/>
            <person name="Mcdaniel S.F."/>
        </authorList>
    </citation>
    <scope>NUCLEOTIDE SEQUENCE</scope>
    <source>
        <strain evidence="7">R40</strain>
    </source>
</reference>
<evidence type="ECO:0000313" key="8">
    <source>
        <dbReference type="Proteomes" id="UP000822688"/>
    </source>
</evidence>
<dbReference type="AlphaFoldDB" id="A0A8T0H997"/>
<dbReference type="GO" id="GO:0006357">
    <property type="term" value="P:regulation of transcription by RNA polymerase II"/>
    <property type="evidence" value="ECO:0007669"/>
    <property type="project" value="TreeGrafter"/>
</dbReference>
<evidence type="ECO:0000256" key="1">
    <source>
        <dbReference type="ARBA" id="ARBA00004123"/>
    </source>
</evidence>
<dbReference type="Pfam" id="PF11571">
    <property type="entry name" value="Med27"/>
    <property type="match status" value="1"/>
</dbReference>
<feature type="region of interest" description="Disordered" evidence="6">
    <location>
        <begin position="46"/>
        <end position="110"/>
    </location>
</feature>
<sequence length="534" mass="57067">MPQSLSSTTTNYTTRFKCHATRLPLDANLDSSEGVSDRMQSGYFALEKGAAMQHPSPTQSSPSTGLMGGPRSSPLFSSAVDQPDPPPAMGQDVGRPNPMSGGQESDQAPPRRLANALEGLGRAVRHIADVRSGADLLLEALDAGAMLRGQETGGRKASDGIQKAADAMRKALDELRATGKELEAAGVLNGAQQRFEENGLWNLPVPFVAPDGALVPYAWKRQIAGQAAASAYDRARLALTAFTKQKKRFFPGLAATTTSAIGAKRLRIEGSESSETAGPSLPDLLKRIQSETHGMAVTPYERMAWLNKSNSTGGMSAIFASRVITSNSSLSVRHGNVGAAPPPSQAGGDNPTSSSRQNEKLAVLEASIPGVLVAVISVMPAGCVYPDAVAVFSPAETGGHIQAWGVSHHKLYQRFSEYATIVLHQLLQQNRSSALELLLRWLHSYRTLFTQQCLVCKHVMAFDGPSDLIFPPLVRPTPRQPTTTSTKNAQSTKSEEPSADSEILAYHLGCCPKAQKPAYKPSLEPHCCFSIMRS</sequence>
<keyword evidence="8" id="KW-1185">Reference proteome</keyword>
<evidence type="ECO:0000256" key="4">
    <source>
        <dbReference type="ARBA" id="ARBA00023163"/>
    </source>
</evidence>